<organism evidence="14 15">
    <name type="scientific">Nitrospira lenta</name>
    <dbReference type="NCBI Taxonomy" id="1436998"/>
    <lineage>
        <taxon>Bacteria</taxon>
        <taxon>Pseudomonadati</taxon>
        <taxon>Nitrospirota</taxon>
        <taxon>Nitrospiria</taxon>
        <taxon>Nitrospirales</taxon>
        <taxon>Nitrospiraceae</taxon>
        <taxon>Nitrospira</taxon>
    </lineage>
</organism>
<evidence type="ECO:0000256" key="3">
    <source>
        <dbReference type="ARBA" id="ARBA00010299"/>
    </source>
</evidence>
<keyword evidence="14" id="KW-0966">Cell projection</keyword>
<dbReference type="Pfam" id="PF14842">
    <property type="entry name" value="FliG_N"/>
    <property type="match status" value="1"/>
</dbReference>
<evidence type="ECO:0000259" key="11">
    <source>
        <dbReference type="Pfam" id="PF01706"/>
    </source>
</evidence>
<keyword evidence="8" id="KW-0472">Membrane</keyword>
<evidence type="ECO:0000256" key="8">
    <source>
        <dbReference type="ARBA" id="ARBA00023136"/>
    </source>
</evidence>
<dbReference type="PIRSF" id="PIRSF003161">
    <property type="entry name" value="FliG"/>
    <property type="match status" value="1"/>
</dbReference>
<dbReference type="Proteomes" id="UP000248168">
    <property type="component" value="Unassembled WGS sequence"/>
</dbReference>
<dbReference type="FunFam" id="1.10.220.30:FF:000001">
    <property type="entry name" value="Flagellar motor switch protein FliG"/>
    <property type="match status" value="1"/>
</dbReference>
<evidence type="ECO:0000256" key="6">
    <source>
        <dbReference type="ARBA" id="ARBA00022500"/>
    </source>
</evidence>
<evidence type="ECO:0000256" key="1">
    <source>
        <dbReference type="ARBA" id="ARBA00004117"/>
    </source>
</evidence>
<dbReference type="Pfam" id="PF01706">
    <property type="entry name" value="FliG_C"/>
    <property type="match status" value="1"/>
</dbReference>
<evidence type="ECO:0000256" key="9">
    <source>
        <dbReference type="ARBA" id="ARBA00023143"/>
    </source>
</evidence>
<dbReference type="InterPro" id="IPR023087">
    <property type="entry name" value="Flg_Motor_Flig_C"/>
</dbReference>
<dbReference type="Pfam" id="PF14841">
    <property type="entry name" value="FliG_M"/>
    <property type="match status" value="1"/>
</dbReference>
<reference evidence="15" key="1">
    <citation type="submission" date="2018-04" db="EMBL/GenBank/DDBJ databases">
        <authorList>
            <person name="Lucker S."/>
            <person name="Sakoula D."/>
        </authorList>
    </citation>
    <scope>NUCLEOTIDE SEQUENCE [LARGE SCALE GENOMIC DNA]</scope>
</reference>
<evidence type="ECO:0000256" key="5">
    <source>
        <dbReference type="ARBA" id="ARBA00022475"/>
    </source>
</evidence>
<evidence type="ECO:0000256" key="10">
    <source>
        <dbReference type="ARBA" id="ARBA00025598"/>
    </source>
</evidence>
<keyword evidence="9" id="KW-0975">Bacterial flagellum</keyword>
<dbReference type="NCBIfam" id="TIGR00207">
    <property type="entry name" value="fliG"/>
    <property type="match status" value="1"/>
</dbReference>
<dbReference type="Gene3D" id="1.10.220.30">
    <property type="match status" value="3"/>
</dbReference>
<dbReference type="FunCoup" id="A0A330L7I6">
    <property type="interactions" value="72"/>
</dbReference>
<evidence type="ECO:0000259" key="12">
    <source>
        <dbReference type="Pfam" id="PF14841"/>
    </source>
</evidence>
<dbReference type="SUPFAM" id="SSF48029">
    <property type="entry name" value="FliG"/>
    <property type="match status" value="2"/>
</dbReference>
<evidence type="ECO:0000313" key="14">
    <source>
        <dbReference type="EMBL" id="SPP65211.1"/>
    </source>
</evidence>
<dbReference type="PANTHER" id="PTHR30534">
    <property type="entry name" value="FLAGELLAR MOTOR SWITCH PROTEIN FLIG"/>
    <property type="match status" value="1"/>
</dbReference>
<gene>
    <name evidence="14" type="primary">fliG</name>
    <name evidence="14" type="ORF">NITLEN_30125</name>
</gene>
<dbReference type="InParanoid" id="A0A330L7I6"/>
<dbReference type="GO" id="GO:0003774">
    <property type="term" value="F:cytoskeletal motor activity"/>
    <property type="evidence" value="ECO:0007669"/>
    <property type="project" value="InterPro"/>
</dbReference>
<keyword evidence="15" id="KW-1185">Reference proteome</keyword>
<dbReference type="InterPro" id="IPR028263">
    <property type="entry name" value="FliG_N"/>
</dbReference>
<feature type="domain" description="Flagellar motor switch protein FliG C-terminal" evidence="11">
    <location>
        <begin position="219"/>
        <end position="324"/>
    </location>
</feature>
<comment type="function">
    <text evidence="10">FliG is one of three proteins (FliG, FliN, FliM) that forms the rotor-mounted switch complex (C ring), located at the base of the basal body. This complex interacts with the CheY and CheZ chemotaxis proteins, in addition to contacting components of the motor that determine the direction of flagellar rotation.</text>
</comment>
<keyword evidence="14" id="KW-0282">Flagellum</keyword>
<dbReference type="InterPro" id="IPR032779">
    <property type="entry name" value="FliG_M"/>
</dbReference>
<dbReference type="RefSeq" id="WP_121989529.1">
    <property type="nucleotide sequence ID" value="NZ_OUNR01000016.1"/>
</dbReference>
<dbReference type="GO" id="GO:0009425">
    <property type="term" value="C:bacterial-type flagellum basal body"/>
    <property type="evidence" value="ECO:0007669"/>
    <property type="project" value="UniProtKB-SubCell"/>
</dbReference>
<accession>A0A330L7I6</accession>
<evidence type="ECO:0000256" key="2">
    <source>
        <dbReference type="ARBA" id="ARBA00004413"/>
    </source>
</evidence>
<dbReference type="AlphaFoldDB" id="A0A330L7I6"/>
<name>A0A330L7I6_9BACT</name>
<keyword evidence="14" id="KW-0969">Cilium</keyword>
<feature type="domain" description="Flagellar motor switch protein FliG N-terminal" evidence="13">
    <location>
        <begin position="7"/>
        <end position="103"/>
    </location>
</feature>
<dbReference type="OrthoDB" id="9780302at2"/>
<keyword evidence="5" id="KW-1003">Cell membrane</keyword>
<dbReference type="GO" id="GO:0005886">
    <property type="term" value="C:plasma membrane"/>
    <property type="evidence" value="ECO:0007669"/>
    <property type="project" value="UniProtKB-SubCell"/>
</dbReference>
<sequence>MAGDAKQMSGEQKAAILLRAIGEEAAAQVMKQLDPKEIKKLGHYMNGTAQISKEDEAVVISEFESASASGDVQFKGNEYIRSVLIKALGPEKAKAIIESMTRKSYPGLEALKWVEAKSLASMIKIEHPQTIAVILAHLESEQASQLLAQLPEFLRGDVALRVATMEEVQPDVLEELSNTMQEALLSNTGMRAQSLGGTEMMADIMTRLDKSTEGNIMAKIAEKSQPLADAIRALMFVFDDLIKLDDRGMQELMKEISKEDLPLALRGANSDIKDKFFKNMSSRAAEMLKDDMESKGPVKIADVERSQQNILKVCRKLEEEGRIVVAGAGEEML</sequence>
<dbReference type="GO" id="GO:0071973">
    <property type="term" value="P:bacterial-type flagellum-dependent cell motility"/>
    <property type="evidence" value="ECO:0007669"/>
    <property type="project" value="InterPro"/>
</dbReference>
<comment type="subcellular location">
    <subcellularLocation>
        <location evidence="1">Bacterial flagellum basal body</location>
    </subcellularLocation>
    <subcellularLocation>
        <location evidence="2">Cell membrane</location>
        <topology evidence="2">Peripheral membrane protein</topology>
        <orientation evidence="2">Cytoplasmic side</orientation>
    </subcellularLocation>
</comment>
<dbReference type="InterPro" id="IPR011002">
    <property type="entry name" value="FliG_a-hlx"/>
</dbReference>
<proteinExistence type="inferred from homology"/>
<dbReference type="EMBL" id="OUNR01000016">
    <property type="protein sequence ID" value="SPP65211.1"/>
    <property type="molecule type" value="Genomic_DNA"/>
</dbReference>
<evidence type="ECO:0000259" key="13">
    <source>
        <dbReference type="Pfam" id="PF14842"/>
    </source>
</evidence>
<dbReference type="InterPro" id="IPR000090">
    <property type="entry name" value="Flg_Motor_Flig"/>
</dbReference>
<dbReference type="PANTHER" id="PTHR30534:SF0">
    <property type="entry name" value="FLAGELLAR MOTOR SWITCH PROTEIN FLIG"/>
    <property type="match status" value="1"/>
</dbReference>
<keyword evidence="6" id="KW-0145">Chemotaxis</keyword>
<dbReference type="GO" id="GO:0006935">
    <property type="term" value="P:chemotaxis"/>
    <property type="evidence" value="ECO:0007669"/>
    <property type="project" value="UniProtKB-KW"/>
</dbReference>
<feature type="domain" description="Flagellar motor switch protein FliG middle" evidence="12">
    <location>
        <begin position="117"/>
        <end position="188"/>
    </location>
</feature>
<evidence type="ECO:0000313" key="15">
    <source>
        <dbReference type="Proteomes" id="UP000248168"/>
    </source>
</evidence>
<dbReference type="PRINTS" id="PR00954">
    <property type="entry name" value="FLGMOTORFLIG"/>
</dbReference>
<keyword evidence="7" id="KW-0283">Flagellar rotation</keyword>
<evidence type="ECO:0000256" key="7">
    <source>
        <dbReference type="ARBA" id="ARBA00022779"/>
    </source>
</evidence>
<evidence type="ECO:0000256" key="4">
    <source>
        <dbReference type="ARBA" id="ARBA00021870"/>
    </source>
</evidence>
<comment type="similarity">
    <text evidence="3">Belongs to the FliG family.</text>
</comment>
<protein>
    <recommendedName>
        <fullName evidence="4">Flagellar motor switch protein FliG</fullName>
    </recommendedName>
</protein>